<dbReference type="RefSeq" id="XP_018762379.1">
    <property type="nucleotide sequence ID" value="XM_018906904.1"/>
</dbReference>
<organism evidence="1 2">
    <name type="scientific">Gibberella moniliformis (strain M3125 / FGSC 7600)</name>
    <name type="common">Maize ear and stalk rot fungus</name>
    <name type="synonym">Fusarium verticillioides</name>
    <dbReference type="NCBI Taxonomy" id="334819"/>
    <lineage>
        <taxon>Eukaryota</taxon>
        <taxon>Fungi</taxon>
        <taxon>Dikarya</taxon>
        <taxon>Ascomycota</taxon>
        <taxon>Pezizomycotina</taxon>
        <taxon>Sordariomycetes</taxon>
        <taxon>Hypocreomycetidae</taxon>
        <taxon>Hypocreales</taxon>
        <taxon>Nectriaceae</taxon>
        <taxon>Fusarium</taxon>
        <taxon>Fusarium fujikuroi species complex</taxon>
    </lineage>
</organism>
<name>A0A139YC05_GIBM7</name>
<sequence>MSWNRYNLGQAKIFYDETHPLLSSIVLPPHVEEVKSCLTDFSCVLNGRNRSFPEISKEVVEDLDRGLSLEPISKAAEKIQHEVLGKVGGGYDENVWQGIFEKCFFDRLTDSLSTSREDSRRVSRNKYYYDQVIRSSDQMWTLFEPDQTATTTRLRPVKSSKPD</sequence>
<keyword evidence="2" id="KW-1185">Reference proteome</keyword>
<gene>
    <name evidence="1" type="ORF">FVEG_17675</name>
</gene>
<proteinExistence type="predicted"/>
<evidence type="ECO:0000313" key="2">
    <source>
        <dbReference type="Proteomes" id="UP000009096"/>
    </source>
</evidence>
<reference evidence="1 2" key="1">
    <citation type="journal article" date="2010" name="Nature">
        <title>Comparative genomics reveals mobile pathogenicity chromosomes in Fusarium.</title>
        <authorList>
            <person name="Ma L.J."/>
            <person name="van der Does H.C."/>
            <person name="Borkovich K.A."/>
            <person name="Coleman J.J."/>
            <person name="Daboussi M.J."/>
            <person name="Di Pietro A."/>
            <person name="Dufresne M."/>
            <person name="Freitag M."/>
            <person name="Grabherr M."/>
            <person name="Henrissat B."/>
            <person name="Houterman P.M."/>
            <person name="Kang S."/>
            <person name="Shim W.B."/>
            <person name="Woloshuk C."/>
            <person name="Xie X."/>
            <person name="Xu J.R."/>
            <person name="Antoniw J."/>
            <person name="Baker S.E."/>
            <person name="Bluhm B.H."/>
            <person name="Breakspear A."/>
            <person name="Brown D.W."/>
            <person name="Butchko R.A."/>
            <person name="Chapman S."/>
            <person name="Coulson R."/>
            <person name="Coutinho P.M."/>
            <person name="Danchin E.G."/>
            <person name="Diener A."/>
            <person name="Gale L.R."/>
            <person name="Gardiner D.M."/>
            <person name="Goff S."/>
            <person name="Hammond-Kosack K.E."/>
            <person name="Hilburn K."/>
            <person name="Hua-Van A."/>
            <person name="Jonkers W."/>
            <person name="Kazan K."/>
            <person name="Kodira C.D."/>
            <person name="Koehrsen M."/>
            <person name="Kumar L."/>
            <person name="Lee Y.H."/>
            <person name="Li L."/>
            <person name="Manners J.M."/>
            <person name="Miranda-Saavedra D."/>
            <person name="Mukherjee M."/>
            <person name="Park G."/>
            <person name="Park J."/>
            <person name="Park S.Y."/>
            <person name="Proctor R.H."/>
            <person name="Regev A."/>
            <person name="Ruiz-Roldan M.C."/>
            <person name="Sain D."/>
            <person name="Sakthikumar S."/>
            <person name="Sykes S."/>
            <person name="Schwartz D.C."/>
            <person name="Turgeon B.G."/>
            <person name="Wapinski I."/>
            <person name="Yoder O."/>
            <person name="Young S."/>
            <person name="Zeng Q."/>
            <person name="Zhou S."/>
            <person name="Galagan J."/>
            <person name="Cuomo C.A."/>
            <person name="Kistler H.C."/>
            <person name="Rep M."/>
        </authorList>
    </citation>
    <scope>NUCLEOTIDE SEQUENCE [LARGE SCALE GENOMIC DNA]</scope>
    <source>
        <strain evidence="2">M3125 / FGSC 7600</strain>
    </source>
</reference>
<dbReference type="VEuPathDB" id="FungiDB:FVEG_17675"/>
<evidence type="ECO:0000313" key="1">
    <source>
        <dbReference type="EMBL" id="KYG13695.1"/>
    </source>
</evidence>
<dbReference type="EMBL" id="DS486009">
    <property type="protein sequence ID" value="KYG13695.1"/>
    <property type="molecule type" value="Genomic_DNA"/>
</dbReference>
<dbReference type="KEGG" id="fvr:FVEG_17675"/>
<accession>A0A139YC05</accession>
<dbReference type="AlphaFoldDB" id="A0A139YC05"/>
<protein>
    <submittedName>
        <fullName evidence="1">Uncharacterized protein</fullName>
    </submittedName>
</protein>
<dbReference type="Proteomes" id="UP000009096">
    <property type="component" value="Chromosome 8"/>
</dbReference>
<dbReference type="GeneID" id="30074551"/>